<protein>
    <recommendedName>
        <fullName evidence="6">sulfoacetaldehyde reductase (NADPH)</fullName>
        <ecNumber evidence="6">1.1.1.313</ecNumber>
    </recommendedName>
</protein>
<dbReference type="PROSITE" id="PS00061">
    <property type="entry name" value="ADH_SHORT"/>
    <property type="match status" value="1"/>
</dbReference>
<evidence type="ECO:0000313" key="9">
    <source>
        <dbReference type="Proteomes" id="UP000027997"/>
    </source>
</evidence>
<comment type="subunit">
    <text evidence="5">Homodimer and heterotetramer.</text>
</comment>
<comment type="caution">
    <text evidence="8">The sequence shown here is derived from an EMBL/GenBank/DDBJ whole genome shotgun (WGS) entry which is preliminary data.</text>
</comment>
<dbReference type="InterPro" id="IPR002347">
    <property type="entry name" value="SDR_fam"/>
</dbReference>
<accession>A0A081K7P6</accession>
<dbReference type="FunFam" id="3.40.50.720:FF:000047">
    <property type="entry name" value="NADP-dependent L-serine/L-allo-threonine dehydrogenase"/>
    <property type="match status" value="1"/>
</dbReference>
<dbReference type="Pfam" id="PF00106">
    <property type="entry name" value="adh_short"/>
    <property type="match status" value="1"/>
</dbReference>
<dbReference type="EC" id="1.1.1.313" evidence="6"/>
<dbReference type="InterPro" id="IPR036291">
    <property type="entry name" value="NAD(P)-bd_dom_sf"/>
</dbReference>
<evidence type="ECO:0000256" key="2">
    <source>
        <dbReference type="ARBA" id="ARBA00006484"/>
    </source>
</evidence>
<name>A0A081K7P6_9GAMM</name>
<gene>
    <name evidence="8" type="ORF">GV64_04915</name>
</gene>
<dbReference type="PANTHER" id="PTHR43115">
    <property type="entry name" value="DEHYDROGENASE/REDUCTASE SDR FAMILY MEMBER 11"/>
    <property type="match status" value="1"/>
</dbReference>
<comment type="pathway">
    <text evidence="1">Organosulfur degradation.</text>
</comment>
<dbReference type="PANTHER" id="PTHR43115:SF4">
    <property type="entry name" value="DEHYDROGENASE_REDUCTASE SDR FAMILY MEMBER 11"/>
    <property type="match status" value="1"/>
</dbReference>
<evidence type="ECO:0000256" key="6">
    <source>
        <dbReference type="ARBA" id="ARBA00066933"/>
    </source>
</evidence>
<dbReference type="AlphaFoldDB" id="A0A081K7P6"/>
<sequence length="240" mass="26157">MNKPLVVITGASSGIGGAAAIKFSQEGYPLLLLARRLDRLEALKLPDTLCRQLDVTDLAGFKAALEEAEDKYGPTDCLINNAGILRVGKMDTQDPQEWQQMFNTNVLGLLNGIHLVLAGMRHRKSGTVVNIGSVAGRKNYSDFTGYCGTKFAVHAISEGIREEVAEDNVRVVTIAPGIVETEIFNHSTHTETFQDFKGTIQEIGGGLSPADTAEAIWYAYRQPQSICIREIVLAPTRQQP</sequence>
<evidence type="ECO:0000256" key="4">
    <source>
        <dbReference type="ARBA" id="ARBA00052263"/>
    </source>
</evidence>
<evidence type="ECO:0000313" key="8">
    <source>
        <dbReference type="EMBL" id="KEI70172.1"/>
    </source>
</evidence>
<dbReference type="STRING" id="305900.GV64_04915"/>
<evidence type="ECO:0000256" key="5">
    <source>
        <dbReference type="ARBA" id="ARBA00063095"/>
    </source>
</evidence>
<proteinExistence type="inferred from homology"/>
<keyword evidence="9" id="KW-1185">Reference proteome</keyword>
<dbReference type="Gene3D" id="3.40.50.720">
    <property type="entry name" value="NAD(P)-binding Rossmann-like Domain"/>
    <property type="match status" value="1"/>
</dbReference>
<comment type="catalytic activity">
    <reaction evidence="4">
        <text>2-hydroxyethane-1-sulfonate + NADP(+) = sulfoacetaldehyde + NADPH + H(+)</text>
        <dbReference type="Rhea" id="RHEA:29591"/>
        <dbReference type="ChEBI" id="CHEBI:15378"/>
        <dbReference type="ChEBI" id="CHEBI:57783"/>
        <dbReference type="ChEBI" id="CHEBI:58246"/>
        <dbReference type="ChEBI" id="CHEBI:58349"/>
        <dbReference type="ChEBI" id="CHEBI:61904"/>
        <dbReference type="EC" id="1.1.1.313"/>
    </reaction>
</comment>
<dbReference type="Proteomes" id="UP000027997">
    <property type="component" value="Unassembled WGS sequence"/>
</dbReference>
<dbReference type="PRINTS" id="PR00081">
    <property type="entry name" value="GDHRDH"/>
</dbReference>
<dbReference type="RefSeq" id="WP_020584077.1">
    <property type="nucleotide sequence ID" value="NZ_JOJP01000001.1"/>
</dbReference>
<dbReference type="InterPro" id="IPR020904">
    <property type="entry name" value="Sc_DH/Rdtase_CS"/>
</dbReference>
<reference evidence="8 9" key="1">
    <citation type="submission" date="2014-06" db="EMBL/GenBank/DDBJ databases">
        <title>Whole Genome Sequences of Three Symbiotic Endozoicomonas Bacteria.</title>
        <authorList>
            <person name="Neave M.J."/>
            <person name="Apprill A."/>
            <person name="Voolstra C.R."/>
        </authorList>
    </citation>
    <scope>NUCLEOTIDE SEQUENCE [LARGE SCALE GENOMIC DNA]</scope>
    <source>
        <strain evidence="8 9">DSM 22380</strain>
    </source>
</reference>
<evidence type="ECO:0000256" key="1">
    <source>
        <dbReference type="ARBA" id="ARBA00005177"/>
    </source>
</evidence>
<dbReference type="SUPFAM" id="SSF51735">
    <property type="entry name" value="NAD(P)-binding Rossmann-fold domains"/>
    <property type="match status" value="1"/>
</dbReference>
<dbReference type="EMBL" id="JOJP01000001">
    <property type="protein sequence ID" value="KEI70172.1"/>
    <property type="molecule type" value="Genomic_DNA"/>
</dbReference>
<evidence type="ECO:0000256" key="3">
    <source>
        <dbReference type="ARBA" id="ARBA00023002"/>
    </source>
</evidence>
<comment type="similarity">
    <text evidence="2 7">Belongs to the short-chain dehydrogenases/reductases (SDR) family.</text>
</comment>
<keyword evidence="3" id="KW-0560">Oxidoreductase</keyword>
<organism evidence="8 9">
    <name type="scientific">Endozoicomonas elysicola</name>
    <dbReference type="NCBI Taxonomy" id="305900"/>
    <lineage>
        <taxon>Bacteria</taxon>
        <taxon>Pseudomonadati</taxon>
        <taxon>Pseudomonadota</taxon>
        <taxon>Gammaproteobacteria</taxon>
        <taxon>Oceanospirillales</taxon>
        <taxon>Endozoicomonadaceae</taxon>
        <taxon>Endozoicomonas</taxon>
    </lineage>
</organism>
<dbReference type="eggNOG" id="COG4221">
    <property type="taxonomic scope" value="Bacteria"/>
</dbReference>
<dbReference type="GO" id="GO:0016616">
    <property type="term" value="F:oxidoreductase activity, acting on the CH-OH group of donors, NAD or NADP as acceptor"/>
    <property type="evidence" value="ECO:0007669"/>
    <property type="project" value="UniProtKB-ARBA"/>
</dbReference>
<evidence type="ECO:0000256" key="7">
    <source>
        <dbReference type="RuleBase" id="RU000363"/>
    </source>
</evidence>
<dbReference type="PRINTS" id="PR00080">
    <property type="entry name" value="SDRFAMILY"/>
</dbReference>